<keyword evidence="2" id="KW-1003">Cell membrane</keyword>
<dbReference type="PANTHER" id="PTHR42723">
    <property type="entry name" value="CHLOROPHYLL SYNTHASE"/>
    <property type="match status" value="1"/>
</dbReference>
<dbReference type="AlphaFoldDB" id="A0A935UH16"/>
<evidence type="ECO:0000256" key="2">
    <source>
        <dbReference type="ARBA" id="ARBA00022475"/>
    </source>
</evidence>
<proteinExistence type="predicted"/>
<organism evidence="7 8">
    <name type="scientific">Candidatus Accumulibacter proximus</name>
    <dbReference type="NCBI Taxonomy" id="2954385"/>
    <lineage>
        <taxon>Bacteria</taxon>
        <taxon>Pseudomonadati</taxon>
        <taxon>Pseudomonadota</taxon>
        <taxon>Betaproteobacteria</taxon>
        <taxon>Candidatus Accumulibacter</taxon>
    </lineage>
</organism>
<dbReference type="EMBL" id="JADJMH010000009">
    <property type="protein sequence ID" value="MBK7675264.1"/>
    <property type="molecule type" value="Genomic_DNA"/>
</dbReference>
<reference evidence="7 8" key="1">
    <citation type="submission" date="2020-10" db="EMBL/GenBank/DDBJ databases">
        <title>Connecting structure to function with the recovery of over 1000 high-quality activated sludge metagenome-assembled genomes encoding full-length rRNA genes using long-read sequencing.</title>
        <authorList>
            <person name="Singleton C.M."/>
            <person name="Petriglieri F."/>
            <person name="Kristensen J.M."/>
            <person name="Kirkegaard R.H."/>
            <person name="Michaelsen T.Y."/>
            <person name="Andersen M.H."/>
            <person name="Karst S.M."/>
            <person name="Dueholm M.S."/>
            <person name="Nielsen P.H."/>
            <person name="Albertsen M."/>
        </authorList>
    </citation>
    <scope>NUCLEOTIDE SEQUENCE [LARGE SCALE GENOMIC DNA]</scope>
    <source>
        <strain evidence="7">EsbW_18-Q3-R4-48_BATAC.285</strain>
    </source>
</reference>
<dbReference type="InterPro" id="IPR044878">
    <property type="entry name" value="UbiA_sf"/>
</dbReference>
<feature type="transmembrane region" description="Helical" evidence="6">
    <location>
        <begin position="79"/>
        <end position="99"/>
    </location>
</feature>
<feature type="transmembrane region" description="Helical" evidence="6">
    <location>
        <begin position="7"/>
        <end position="31"/>
    </location>
</feature>
<name>A0A935UH16_9PROT</name>
<dbReference type="GO" id="GO:0016765">
    <property type="term" value="F:transferase activity, transferring alkyl or aryl (other than methyl) groups"/>
    <property type="evidence" value="ECO:0007669"/>
    <property type="project" value="InterPro"/>
</dbReference>
<sequence>MNSFKAYLALCRASNLPTVWTNVLAACLLAGGRCELASYVLLALALSCFYLAGMCLNDLCDAGHDRQHRPGRPIPSGRVSLNGARLLTLTLFAAGFLLLALAPKASGMVAAVLLLLAIVAYDFHHKGNPFSVLLMALCRLLVFVVAALALTGELLPPVLVAGGIQFVYVVLISLVARHENACPTPFTFPVIPAMLAGISLVDGIVIASLVSFPWLIAGIAGALLTWAGQRFVRGD</sequence>
<protein>
    <submittedName>
        <fullName evidence="7">UbiA family prenyltransferase</fullName>
    </submittedName>
</protein>
<dbReference type="PROSITE" id="PS51257">
    <property type="entry name" value="PROKAR_LIPOPROTEIN"/>
    <property type="match status" value="1"/>
</dbReference>
<dbReference type="Gene3D" id="1.10.357.140">
    <property type="entry name" value="UbiA prenyltransferase"/>
    <property type="match status" value="1"/>
</dbReference>
<comment type="caution">
    <text evidence="7">The sequence shown here is derived from an EMBL/GenBank/DDBJ whole genome shotgun (WGS) entry which is preliminary data.</text>
</comment>
<evidence type="ECO:0000256" key="3">
    <source>
        <dbReference type="ARBA" id="ARBA00022692"/>
    </source>
</evidence>
<dbReference type="InterPro" id="IPR000537">
    <property type="entry name" value="UbiA_prenyltransferase"/>
</dbReference>
<evidence type="ECO:0000256" key="6">
    <source>
        <dbReference type="SAM" id="Phobius"/>
    </source>
</evidence>
<feature type="transmembrane region" description="Helical" evidence="6">
    <location>
        <begin position="158"/>
        <end position="176"/>
    </location>
</feature>
<dbReference type="Pfam" id="PF01040">
    <property type="entry name" value="UbiA"/>
    <property type="match status" value="1"/>
</dbReference>
<dbReference type="InterPro" id="IPR050475">
    <property type="entry name" value="Prenyltransferase_related"/>
</dbReference>
<evidence type="ECO:0000256" key="1">
    <source>
        <dbReference type="ARBA" id="ARBA00004141"/>
    </source>
</evidence>
<feature type="transmembrane region" description="Helical" evidence="6">
    <location>
        <begin position="212"/>
        <end position="232"/>
    </location>
</feature>
<evidence type="ECO:0000256" key="4">
    <source>
        <dbReference type="ARBA" id="ARBA00022989"/>
    </source>
</evidence>
<gene>
    <name evidence="7" type="ORF">IPJ27_11185</name>
</gene>
<feature type="transmembrane region" description="Helical" evidence="6">
    <location>
        <begin position="130"/>
        <end position="152"/>
    </location>
</feature>
<keyword evidence="5 6" id="KW-0472">Membrane</keyword>
<evidence type="ECO:0000313" key="7">
    <source>
        <dbReference type="EMBL" id="MBK7675264.1"/>
    </source>
</evidence>
<keyword evidence="4 6" id="KW-1133">Transmembrane helix</keyword>
<comment type="subcellular location">
    <subcellularLocation>
        <location evidence="1">Membrane</location>
        <topology evidence="1">Multi-pass membrane protein</topology>
    </subcellularLocation>
</comment>
<dbReference type="PANTHER" id="PTHR42723:SF1">
    <property type="entry name" value="CHLOROPHYLL SYNTHASE, CHLOROPLASTIC"/>
    <property type="match status" value="1"/>
</dbReference>
<accession>A0A935UH16</accession>
<evidence type="ECO:0000256" key="5">
    <source>
        <dbReference type="ARBA" id="ARBA00023136"/>
    </source>
</evidence>
<keyword evidence="3 6" id="KW-0812">Transmembrane</keyword>
<dbReference type="Proteomes" id="UP000697998">
    <property type="component" value="Unassembled WGS sequence"/>
</dbReference>
<dbReference type="GO" id="GO:0016020">
    <property type="term" value="C:membrane"/>
    <property type="evidence" value="ECO:0007669"/>
    <property type="project" value="UniProtKB-SubCell"/>
</dbReference>
<evidence type="ECO:0000313" key="8">
    <source>
        <dbReference type="Proteomes" id="UP000697998"/>
    </source>
</evidence>
<feature type="transmembrane region" description="Helical" evidence="6">
    <location>
        <begin position="37"/>
        <end position="59"/>
    </location>
</feature>